<dbReference type="GO" id="GO:0005634">
    <property type="term" value="C:nucleus"/>
    <property type="evidence" value="ECO:0007669"/>
    <property type="project" value="UniProtKB-SubCell"/>
</dbReference>
<organism evidence="4 5">
    <name type="scientific">Linum trigynum</name>
    <dbReference type="NCBI Taxonomy" id="586398"/>
    <lineage>
        <taxon>Eukaryota</taxon>
        <taxon>Viridiplantae</taxon>
        <taxon>Streptophyta</taxon>
        <taxon>Embryophyta</taxon>
        <taxon>Tracheophyta</taxon>
        <taxon>Spermatophyta</taxon>
        <taxon>Magnoliopsida</taxon>
        <taxon>eudicotyledons</taxon>
        <taxon>Gunneridae</taxon>
        <taxon>Pentapetalae</taxon>
        <taxon>rosids</taxon>
        <taxon>fabids</taxon>
        <taxon>Malpighiales</taxon>
        <taxon>Linaceae</taxon>
        <taxon>Linum</taxon>
    </lineage>
</organism>
<proteinExistence type="inferred from homology"/>
<name>A0AAV2GQ69_9ROSI</name>
<comment type="subcellular location">
    <subcellularLocation>
        <location evidence="2">Nucleus</location>
    </subcellularLocation>
</comment>
<dbReference type="InterPro" id="IPR007527">
    <property type="entry name" value="Znf_SWIM"/>
</dbReference>
<keyword evidence="1 2" id="KW-0863">Zinc-finger</keyword>
<keyword evidence="2" id="KW-0862">Zinc</keyword>
<evidence type="ECO:0000313" key="4">
    <source>
        <dbReference type="EMBL" id="CAL1412819.1"/>
    </source>
</evidence>
<gene>
    <name evidence="4" type="ORF">LTRI10_LOCUS52087</name>
</gene>
<evidence type="ECO:0000256" key="2">
    <source>
        <dbReference type="RuleBase" id="RU367018"/>
    </source>
</evidence>
<dbReference type="PANTHER" id="PTHR31669">
    <property type="entry name" value="PROTEIN FAR1-RELATED SEQUENCE 10-RELATED"/>
    <property type="match status" value="1"/>
</dbReference>
<evidence type="ECO:0000313" key="5">
    <source>
        <dbReference type="Proteomes" id="UP001497516"/>
    </source>
</evidence>
<reference evidence="4 5" key="1">
    <citation type="submission" date="2024-04" db="EMBL/GenBank/DDBJ databases">
        <authorList>
            <person name="Fracassetti M."/>
        </authorList>
    </citation>
    <scope>NUCLEOTIDE SEQUENCE [LARGE SCALE GENOMIC DNA]</scope>
</reference>
<dbReference type="EMBL" id="OZ034822">
    <property type="protein sequence ID" value="CAL1412819.1"/>
    <property type="molecule type" value="Genomic_DNA"/>
</dbReference>
<dbReference type="GO" id="GO:0006355">
    <property type="term" value="P:regulation of DNA-templated transcription"/>
    <property type="evidence" value="ECO:0007669"/>
    <property type="project" value="UniProtKB-UniRule"/>
</dbReference>
<keyword evidence="2" id="KW-0479">Metal-binding</keyword>
<evidence type="ECO:0000259" key="3">
    <source>
        <dbReference type="PROSITE" id="PS50966"/>
    </source>
</evidence>
<dbReference type="Pfam" id="PF04434">
    <property type="entry name" value="SWIM"/>
    <property type="match status" value="1"/>
</dbReference>
<dbReference type="InterPro" id="IPR031052">
    <property type="entry name" value="FHY3/FAR1"/>
</dbReference>
<dbReference type="GO" id="GO:0008270">
    <property type="term" value="F:zinc ion binding"/>
    <property type="evidence" value="ECO:0007669"/>
    <property type="project" value="UniProtKB-UniRule"/>
</dbReference>
<keyword evidence="5" id="KW-1185">Reference proteome</keyword>
<protein>
    <recommendedName>
        <fullName evidence="2">Protein FAR1-RELATED SEQUENCE</fullName>
    </recommendedName>
</protein>
<comment type="function">
    <text evidence="2">Putative transcription activator involved in regulating light control of development.</text>
</comment>
<dbReference type="AlphaFoldDB" id="A0AAV2GQ69"/>
<dbReference type="Proteomes" id="UP001497516">
    <property type="component" value="Chromosome 9"/>
</dbReference>
<dbReference type="PANTHER" id="PTHR31669:SF251">
    <property type="entry name" value="PROTEIN FAR1-RELATED SEQUENCE"/>
    <property type="match status" value="1"/>
</dbReference>
<sequence>MQTPSHTRDNGMIGYLKYKMEDGERSDECVFLVNISKRTLVCECKMFKIFGVLCRHMIKVMRLLGDFRNASMRSILEYYILKRWTLEGRKKEVIGVDCSVGPSAAATENDAGKEITMRYREPTAMLNHLIANQSMADEKDYNKWMGALKKV</sequence>
<keyword evidence="2" id="KW-0539">Nucleus</keyword>
<accession>A0AAV2GQ69</accession>
<feature type="domain" description="SWIM-type" evidence="3">
    <location>
        <begin position="31"/>
        <end position="65"/>
    </location>
</feature>
<evidence type="ECO:0000256" key="1">
    <source>
        <dbReference type="PROSITE-ProRule" id="PRU00325"/>
    </source>
</evidence>
<dbReference type="PROSITE" id="PS50966">
    <property type="entry name" value="ZF_SWIM"/>
    <property type="match status" value="1"/>
</dbReference>
<comment type="similarity">
    <text evidence="2">Belongs to the FHY3/FAR1 family.</text>
</comment>